<dbReference type="Pfam" id="PF04502">
    <property type="entry name" value="Saf4_Yju2"/>
    <property type="match status" value="1"/>
</dbReference>
<keyword evidence="3" id="KW-1185">Reference proteome</keyword>
<evidence type="ECO:0000256" key="1">
    <source>
        <dbReference type="ARBA" id="ARBA00005595"/>
    </source>
</evidence>
<reference evidence="2 3" key="1">
    <citation type="submission" date="2019-09" db="EMBL/GenBank/DDBJ databases">
        <title>A chromosome-level genome assembly of the Chinese tupelo Nyssa sinensis.</title>
        <authorList>
            <person name="Yang X."/>
            <person name="Kang M."/>
            <person name="Yang Y."/>
            <person name="Xiong H."/>
            <person name="Wang M."/>
            <person name="Zhang Z."/>
            <person name="Wang Z."/>
            <person name="Wu H."/>
            <person name="Ma T."/>
            <person name="Liu J."/>
            <person name="Xi Z."/>
        </authorList>
    </citation>
    <scope>NUCLEOTIDE SEQUENCE [LARGE SCALE GENOMIC DNA]</scope>
    <source>
        <strain evidence="2">J267</strain>
        <tissue evidence="2">Leaf</tissue>
    </source>
</reference>
<organism evidence="2 3">
    <name type="scientific">Nyssa sinensis</name>
    <dbReference type="NCBI Taxonomy" id="561372"/>
    <lineage>
        <taxon>Eukaryota</taxon>
        <taxon>Viridiplantae</taxon>
        <taxon>Streptophyta</taxon>
        <taxon>Embryophyta</taxon>
        <taxon>Tracheophyta</taxon>
        <taxon>Spermatophyta</taxon>
        <taxon>Magnoliopsida</taxon>
        <taxon>eudicotyledons</taxon>
        <taxon>Gunneridae</taxon>
        <taxon>Pentapetalae</taxon>
        <taxon>asterids</taxon>
        <taxon>Cornales</taxon>
        <taxon>Nyssaceae</taxon>
        <taxon>Nyssa</taxon>
    </lineage>
</organism>
<evidence type="ECO:0008006" key="4">
    <source>
        <dbReference type="Google" id="ProtNLM"/>
    </source>
</evidence>
<gene>
    <name evidence="2" type="ORF">F0562_033981</name>
</gene>
<evidence type="ECO:0000313" key="2">
    <source>
        <dbReference type="EMBL" id="KAA8529220.1"/>
    </source>
</evidence>
<dbReference type="Proteomes" id="UP000325577">
    <property type="component" value="Linkage Group LG20"/>
</dbReference>
<dbReference type="GO" id="GO:0071014">
    <property type="term" value="C:post-mRNA release spliceosomal complex"/>
    <property type="evidence" value="ECO:0007669"/>
    <property type="project" value="TreeGrafter"/>
</dbReference>
<accession>A0A5J5AF52</accession>
<evidence type="ECO:0000313" key="3">
    <source>
        <dbReference type="Proteomes" id="UP000325577"/>
    </source>
</evidence>
<dbReference type="OrthoDB" id="360327at2759"/>
<dbReference type="PANTHER" id="PTHR12111">
    <property type="entry name" value="SPLICING FACTOR YJU2"/>
    <property type="match status" value="1"/>
</dbReference>
<dbReference type="EMBL" id="CM018044">
    <property type="protein sequence ID" value="KAA8529220.1"/>
    <property type="molecule type" value="Genomic_DNA"/>
</dbReference>
<dbReference type="PANTHER" id="PTHR12111:SF2">
    <property type="entry name" value="SPLICING FACTOR YJU2B-RELATED"/>
    <property type="match status" value="1"/>
</dbReference>
<dbReference type="GO" id="GO:0005684">
    <property type="term" value="C:U2-type spliceosomal complex"/>
    <property type="evidence" value="ECO:0007669"/>
    <property type="project" value="TreeGrafter"/>
</dbReference>
<proteinExistence type="inferred from homology"/>
<name>A0A5J5AF52_9ASTE</name>
<dbReference type="InterPro" id="IPR007590">
    <property type="entry name" value="Saf4/Yju2"/>
</dbReference>
<sequence>MSSLAAARADNFYYPPEWDPKKGSLNKFHGQHALRERARKIDQGILIIRFEMPFNIWCGGCNSMIAKGVRFNAEKKQVGNYYSTKIWSFTMKSACCKHEIVIQTDPKNCEYVIISGAQRKTEEYDIEDAETFELPADEERSKLVDPFYRLEHQEEDLQKKKEAEPVLVRLQRVSDARHSDDYALNKALRAQLRNQKKRVAEEEAASRKMGLGVRLLPASEEDSTIVARVKFSSKFERGRKDKRALINAASVFPGSSGSSMSNTKRLDLEAKRRKIKAATASNLLVGGFKAIVMVSKCCFFEQAEDLRVAVRCHLLTSFIRILGSVFVQNRLVGNSNLRVVVMDSAPLFGSFKAMDRQPNENLERYWSLM</sequence>
<comment type="similarity">
    <text evidence="1">Belongs to the CWC16 family.</text>
</comment>
<protein>
    <recommendedName>
        <fullName evidence="4">Coiled-coil domain-containing protein 130</fullName>
    </recommendedName>
</protein>
<dbReference type="AlphaFoldDB" id="A0A5J5AF52"/>
<dbReference type="GO" id="GO:0000398">
    <property type="term" value="P:mRNA splicing, via spliceosome"/>
    <property type="evidence" value="ECO:0007669"/>
    <property type="project" value="InterPro"/>
</dbReference>